<dbReference type="AlphaFoldDB" id="A0A835CM92"/>
<accession>A0A835CM92</accession>
<organism evidence="1 2">
    <name type="scientific">Senna tora</name>
    <dbReference type="NCBI Taxonomy" id="362788"/>
    <lineage>
        <taxon>Eukaryota</taxon>
        <taxon>Viridiplantae</taxon>
        <taxon>Streptophyta</taxon>
        <taxon>Embryophyta</taxon>
        <taxon>Tracheophyta</taxon>
        <taxon>Spermatophyta</taxon>
        <taxon>Magnoliopsida</taxon>
        <taxon>eudicotyledons</taxon>
        <taxon>Gunneridae</taxon>
        <taxon>Pentapetalae</taxon>
        <taxon>rosids</taxon>
        <taxon>fabids</taxon>
        <taxon>Fabales</taxon>
        <taxon>Fabaceae</taxon>
        <taxon>Caesalpinioideae</taxon>
        <taxon>Cassia clade</taxon>
        <taxon>Senna</taxon>
    </lineage>
</organism>
<protein>
    <submittedName>
        <fullName evidence="1">RuBisCO-associated protein</fullName>
    </submittedName>
</protein>
<dbReference type="EMBL" id="JAAIUW010000001">
    <property type="protein sequence ID" value="KAF7845325.1"/>
    <property type="molecule type" value="Genomic_DNA"/>
</dbReference>
<keyword evidence="2" id="KW-1185">Reference proteome</keyword>
<dbReference type="Proteomes" id="UP000634136">
    <property type="component" value="Unassembled WGS sequence"/>
</dbReference>
<name>A0A835CM92_9FABA</name>
<comment type="caution">
    <text evidence="1">The sequence shown here is derived from an EMBL/GenBank/DDBJ whole genome shotgun (WGS) entry which is preliminary data.</text>
</comment>
<proteinExistence type="predicted"/>
<evidence type="ECO:0000313" key="2">
    <source>
        <dbReference type="Proteomes" id="UP000634136"/>
    </source>
</evidence>
<evidence type="ECO:0000313" key="1">
    <source>
        <dbReference type="EMBL" id="KAF7845325.1"/>
    </source>
</evidence>
<sequence>MHGRCLAMSPDITSPNGSSLNDAVFEELSKGTITEDDRWNVVGVIHGRRWRYGGHGDNLMLYQVVYHHPYCIHEVIGISFDFRVANIDAIETILLDDALEGYGGVADPPPLVGHEEGVSLTLGMVSDAQEEIDWRRRGLLEVGDVGGSDIIIIAVEVDAKFSVLWCPVFVVVSSKGQNDMRFS</sequence>
<gene>
    <name evidence="1" type="ORF">G2W53_002230</name>
</gene>
<reference evidence="1" key="1">
    <citation type="submission" date="2020-09" db="EMBL/GenBank/DDBJ databases">
        <title>Genome-Enabled Discovery of Anthraquinone Biosynthesis in Senna tora.</title>
        <authorList>
            <person name="Kang S.-H."/>
            <person name="Pandey R.P."/>
            <person name="Lee C.-M."/>
            <person name="Sim J.-S."/>
            <person name="Jeong J.-T."/>
            <person name="Choi B.-S."/>
            <person name="Jung M."/>
            <person name="Ginzburg D."/>
            <person name="Zhao K."/>
            <person name="Won S.Y."/>
            <person name="Oh T.-J."/>
            <person name="Yu Y."/>
            <person name="Kim N.-H."/>
            <person name="Lee O.R."/>
            <person name="Lee T.-H."/>
            <person name="Bashyal P."/>
            <person name="Kim T.-S."/>
            <person name="Lee W.-H."/>
            <person name="Kawkins C."/>
            <person name="Kim C.-K."/>
            <person name="Kim J.S."/>
            <person name="Ahn B.O."/>
            <person name="Rhee S.Y."/>
            <person name="Sohng J.K."/>
        </authorList>
    </citation>
    <scope>NUCLEOTIDE SEQUENCE</scope>
    <source>
        <tissue evidence="1">Leaf</tissue>
    </source>
</reference>